<protein>
    <recommendedName>
        <fullName evidence="4">Potassium channel domain-containing protein</fullName>
    </recommendedName>
</protein>
<accession>B5YLX1</accession>
<organism evidence="2 3">
    <name type="scientific">Thalassiosira pseudonana</name>
    <name type="common">Marine diatom</name>
    <name type="synonym">Cyclotella nana</name>
    <dbReference type="NCBI Taxonomy" id="35128"/>
    <lineage>
        <taxon>Eukaryota</taxon>
        <taxon>Sar</taxon>
        <taxon>Stramenopiles</taxon>
        <taxon>Ochrophyta</taxon>
        <taxon>Bacillariophyta</taxon>
        <taxon>Coscinodiscophyceae</taxon>
        <taxon>Thalassiosirophycidae</taxon>
        <taxon>Thalassiosirales</taxon>
        <taxon>Thalassiosiraceae</taxon>
        <taxon>Thalassiosira</taxon>
    </lineage>
</organism>
<keyword evidence="3" id="KW-1185">Reference proteome</keyword>
<keyword evidence="1" id="KW-0472">Membrane</keyword>
<keyword evidence="1" id="KW-1133">Transmembrane helix</keyword>
<keyword evidence="1" id="KW-0812">Transmembrane</keyword>
<gene>
    <name evidence="2" type="ORF">THAPS_10928</name>
</gene>
<proteinExistence type="predicted"/>
<evidence type="ECO:0000313" key="3">
    <source>
        <dbReference type="Proteomes" id="UP000001449"/>
    </source>
</evidence>
<evidence type="ECO:0008006" key="4">
    <source>
        <dbReference type="Google" id="ProtNLM"/>
    </source>
</evidence>
<evidence type="ECO:0000256" key="1">
    <source>
        <dbReference type="SAM" id="Phobius"/>
    </source>
</evidence>
<feature type="transmembrane region" description="Helical" evidence="1">
    <location>
        <begin position="66"/>
        <end position="88"/>
    </location>
</feature>
<name>B5YLX1_THAPS</name>
<reference evidence="2 3" key="2">
    <citation type="journal article" date="2008" name="Nature">
        <title>The Phaeodactylum genome reveals the evolutionary history of diatom genomes.</title>
        <authorList>
            <person name="Bowler C."/>
            <person name="Allen A.E."/>
            <person name="Badger J.H."/>
            <person name="Grimwood J."/>
            <person name="Jabbari K."/>
            <person name="Kuo A."/>
            <person name="Maheswari U."/>
            <person name="Martens C."/>
            <person name="Maumus F."/>
            <person name="Otillar R.P."/>
            <person name="Rayko E."/>
            <person name="Salamov A."/>
            <person name="Vandepoele K."/>
            <person name="Beszteri B."/>
            <person name="Gruber A."/>
            <person name="Heijde M."/>
            <person name="Katinka M."/>
            <person name="Mock T."/>
            <person name="Valentin K."/>
            <person name="Verret F."/>
            <person name="Berges J.A."/>
            <person name="Brownlee C."/>
            <person name="Cadoret J.P."/>
            <person name="Chiovitti A."/>
            <person name="Choi C.J."/>
            <person name="Coesel S."/>
            <person name="De Martino A."/>
            <person name="Detter J.C."/>
            <person name="Durkin C."/>
            <person name="Falciatore A."/>
            <person name="Fournet J."/>
            <person name="Haruta M."/>
            <person name="Huysman M.J."/>
            <person name="Jenkins B.D."/>
            <person name="Jiroutova K."/>
            <person name="Jorgensen R.E."/>
            <person name="Joubert Y."/>
            <person name="Kaplan A."/>
            <person name="Kroger N."/>
            <person name="Kroth P.G."/>
            <person name="La Roche J."/>
            <person name="Lindquist E."/>
            <person name="Lommer M."/>
            <person name="Martin-Jezequel V."/>
            <person name="Lopez P.J."/>
            <person name="Lucas S."/>
            <person name="Mangogna M."/>
            <person name="McGinnis K."/>
            <person name="Medlin L.K."/>
            <person name="Montsant A."/>
            <person name="Oudot-Le Secq M.P."/>
            <person name="Napoli C."/>
            <person name="Obornik M."/>
            <person name="Parker M.S."/>
            <person name="Petit J.L."/>
            <person name="Porcel B.M."/>
            <person name="Poulsen N."/>
            <person name="Robison M."/>
            <person name="Rychlewski L."/>
            <person name="Rynearson T.A."/>
            <person name="Schmutz J."/>
            <person name="Shapiro H."/>
            <person name="Siaut M."/>
            <person name="Stanley M."/>
            <person name="Sussman M.R."/>
            <person name="Taylor A.R."/>
            <person name="Vardi A."/>
            <person name="von Dassow P."/>
            <person name="Vyverman W."/>
            <person name="Willis A."/>
            <person name="Wyrwicz L.S."/>
            <person name="Rokhsar D.S."/>
            <person name="Weissenbach J."/>
            <person name="Armbrust E.V."/>
            <person name="Green B.R."/>
            <person name="Van de Peer Y."/>
            <person name="Grigoriev I.V."/>
        </authorList>
    </citation>
    <scope>NUCLEOTIDE SEQUENCE [LARGE SCALE GENOMIC DNA]</scope>
    <source>
        <strain evidence="2 3">CCMP1335</strain>
    </source>
</reference>
<dbReference type="AlphaFoldDB" id="B5YLX1"/>
<dbReference type="Gene3D" id="1.10.287.70">
    <property type="match status" value="1"/>
</dbReference>
<dbReference type="PaxDb" id="35128-Thaps10928"/>
<dbReference type="Proteomes" id="UP000001449">
    <property type="component" value="Chromosome 18"/>
</dbReference>
<dbReference type="RefSeq" id="XP_002295434.1">
    <property type="nucleotide sequence ID" value="XM_002295398.1"/>
</dbReference>
<dbReference type="HOGENOM" id="CLU_1192005_0_0_1"/>
<dbReference type="InParanoid" id="B5YLX1"/>
<dbReference type="SUPFAM" id="SSF81324">
    <property type="entry name" value="Voltage-gated potassium channels"/>
    <property type="match status" value="1"/>
</dbReference>
<sequence>MSRVVLILLDGRQTLIVIRYHYFGQFRVSRGFNDKVCPIANEMVLHLVREISIGYGNIVPVTRSEYYFANLLMLMSGIFWAFVIGNLVKVVSHVNRVKEQYKIRMAEANDMLSEFSRDIPDSDKDNFSVGDPEAKDEEEERIHVGGDISIIETTLARITEVSEASANEKVSRDCSVSIIGVLVTRSPIQPCNEVYIHGVCKGRNLSKASNLWTWIDDHEEGSLHGITARKWMD</sequence>
<dbReference type="KEGG" id="tps:THAPS_10928"/>
<evidence type="ECO:0000313" key="2">
    <source>
        <dbReference type="EMBL" id="ACI64151.1"/>
    </source>
</evidence>
<reference evidence="2 3" key="1">
    <citation type="journal article" date="2004" name="Science">
        <title>The genome of the diatom Thalassiosira pseudonana: ecology, evolution, and metabolism.</title>
        <authorList>
            <person name="Armbrust E.V."/>
            <person name="Berges J.A."/>
            <person name="Bowler C."/>
            <person name="Green B.R."/>
            <person name="Martinez D."/>
            <person name="Putnam N.H."/>
            <person name="Zhou S."/>
            <person name="Allen A.E."/>
            <person name="Apt K.E."/>
            <person name="Bechner M."/>
            <person name="Brzezinski M.A."/>
            <person name="Chaal B.K."/>
            <person name="Chiovitti A."/>
            <person name="Davis A.K."/>
            <person name="Demarest M.S."/>
            <person name="Detter J.C."/>
            <person name="Glavina T."/>
            <person name="Goodstein D."/>
            <person name="Hadi M.Z."/>
            <person name="Hellsten U."/>
            <person name="Hildebrand M."/>
            <person name="Jenkins B.D."/>
            <person name="Jurka J."/>
            <person name="Kapitonov V.V."/>
            <person name="Kroger N."/>
            <person name="Lau W.W."/>
            <person name="Lane T.W."/>
            <person name="Larimer F.W."/>
            <person name="Lippmeier J.C."/>
            <person name="Lucas S."/>
            <person name="Medina M."/>
            <person name="Montsant A."/>
            <person name="Obornik M."/>
            <person name="Parker M.S."/>
            <person name="Palenik B."/>
            <person name="Pazour G.J."/>
            <person name="Richardson P.M."/>
            <person name="Rynearson T.A."/>
            <person name="Saito M.A."/>
            <person name="Schwartz D.C."/>
            <person name="Thamatrakoln K."/>
            <person name="Valentin K."/>
            <person name="Vardi A."/>
            <person name="Wilkerson F.P."/>
            <person name="Rokhsar D.S."/>
        </authorList>
    </citation>
    <scope>NUCLEOTIDE SEQUENCE [LARGE SCALE GENOMIC DNA]</scope>
    <source>
        <strain evidence="2 3">CCMP1335</strain>
    </source>
</reference>
<dbReference type="EMBL" id="CP001159">
    <property type="protein sequence ID" value="ACI64151.1"/>
    <property type="molecule type" value="Genomic_DNA"/>
</dbReference>
<dbReference type="GeneID" id="7444780"/>